<comment type="similarity">
    <text evidence="1">Belongs to the oxygen-dependent FAD-linked oxidoreductase family.</text>
</comment>
<feature type="domain" description="FAD-binding PCMH-type" evidence="5">
    <location>
        <begin position="61"/>
        <end position="233"/>
    </location>
</feature>
<dbReference type="Gene3D" id="3.30.465.10">
    <property type="match status" value="1"/>
</dbReference>
<dbReference type="Gene3D" id="6.10.140.1160">
    <property type="match status" value="1"/>
</dbReference>
<evidence type="ECO:0000256" key="1">
    <source>
        <dbReference type="ARBA" id="ARBA00005466"/>
    </source>
</evidence>
<gene>
    <name evidence="6" type="ORF">Slin15195_G101230</name>
</gene>
<evidence type="ECO:0000256" key="4">
    <source>
        <dbReference type="ARBA" id="ARBA00023002"/>
    </source>
</evidence>
<dbReference type="AlphaFoldDB" id="A0A9Q9ENN9"/>
<evidence type="ECO:0000256" key="2">
    <source>
        <dbReference type="ARBA" id="ARBA00022630"/>
    </source>
</evidence>
<keyword evidence="4" id="KW-0560">Oxidoreductase</keyword>
<dbReference type="PANTHER" id="PTHR42973:SF17">
    <property type="entry name" value="OXIDASE, PUTATIVE (AFU_ORTHOLOGUE AFUA_6G14340)-RELATED"/>
    <property type="match status" value="1"/>
</dbReference>
<keyword evidence="3" id="KW-0274">FAD</keyword>
<dbReference type="EMBL" id="CP099426">
    <property type="protein sequence ID" value="USW56804.1"/>
    <property type="molecule type" value="Genomic_DNA"/>
</dbReference>
<evidence type="ECO:0000256" key="3">
    <source>
        <dbReference type="ARBA" id="ARBA00022827"/>
    </source>
</evidence>
<evidence type="ECO:0000259" key="5">
    <source>
        <dbReference type="PROSITE" id="PS51387"/>
    </source>
</evidence>
<accession>A0A9Q9ENN9</accession>
<dbReference type="Gene3D" id="3.30.43.10">
    <property type="entry name" value="Uridine Diphospho-n-acetylenolpyruvylglucosamine Reductase, domain 2"/>
    <property type="match status" value="1"/>
</dbReference>
<reference evidence="6" key="1">
    <citation type="submission" date="2022-06" db="EMBL/GenBank/DDBJ databases">
        <title>Complete genome sequences of two strains of the flax pathogen Septoria linicola.</title>
        <authorList>
            <person name="Lapalu N."/>
            <person name="Simon A."/>
            <person name="Demenou B."/>
            <person name="Paumier D."/>
            <person name="Guillot M.-P."/>
            <person name="Gout L."/>
            <person name="Valade R."/>
        </authorList>
    </citation>
    <scope>NUCLEOTIDE SEQUENCE</scope>
    <source>
        <strain evidence="6">SE15195</strain>
    </source>
</reference>
<proteinExistence type="inferred from homology"/>
<dbReference type="InterPro" id="IPR016169">
    <property type="entry name" value="FAD-bd_PCMH_sub2"/>
</dbReference>
<dbReference type="PROSITE" id="PS00862">
    <property type="entry name" value="OX2_COVAL_FAD"/>
    <property type="match status" value="1"/>
</dbReference>
<dbReference type="InterPro" id="IPR006093">
    <property type="entry name" value="Oxy_OxRdtase_FAD_BS"/>
</dbReference>
<protein>
    <submittedName>
        <fullName evidence="6">Oxygen oxidoreductase covalent FAD-binding, berberine/berberine</fullName>
    </submittedName>
</protein>
<dbReference type="Gene3D" id="3.40.462.20">
    <property type="match status" value="1"/>
</dbReference>
<dbReference type="Pfam" id="PF01565">
    <property type="entry name" value="FAD_binding_4"/>
    <property type="match status" value="1"/>
</dbReference>
<dbReference type="InterPro" id="IPR006094">
    <property type="entry name" value="Oxid_FAD_bind_N"/>
</dbReference>
<dbReference type="InterPro" id="IPR050416">
    <property type="entry name" value="FAD-linked_Oxidoreductase"/>
</dbReference>
<dbReference type="InterPro" id="IPR016166">
    <property type="entry name" value="FAD-bd_PCMH"/>
</dbReference>
<dbReference type="Proteomes" id="UP001056384">
    <property type="component" value="Chromosome 9"/>
</dbReference>
<evidence type="ECO:0000313" key="6">
    <source>
        <dbReference type="EMBL" id="USW56804.1"/>
    </source>
</evidence>
<organism evidence="6 7">
    <name type="scientific">Septoria linicola</name>
    <dbReference type="NCBI Taxonomy" id="215465"/>
    <lineage>
        <taxon>Eukaryota</taxon>
        <taxon>Fungi</taxon>
        <taxon>Dikarya</taxon>
        <taxon>Ascomycota</taxon>
        <taxon>Pezizomycotina</taxon>
        <taxon>Dothideomycetes</taxon>
        <taxon>Dothideomycetidae</taxon>
        <taxon>Mycosphaerellales</taxon>
        <taxon>Mycosphaerellaceae</taxon>
        <taxon>Septoria</taxon>
    </lineage>
</organism>
<evidence type="ECO:0000313" key="7">
    <source>
        <dbReference type="Proteomes" id="UP001056384"/>
    </source>
</evidence>
<dbReference type="SUPFAM" id="SSF56176">
    <property type="entry name" value="FAD-binding/transporter-associated domain-like"/>
    <property type="match status" value="1"/>
</dbReference>
<dbReference type="GO" id="GO:0071949">
    <property type="term" value="F:FAD binding"/>
    <property type="evidence" value="ECO:0007669"/>
    <property type="project" value="InterPro"/>
</dbReference>
<name>A0A9Q9ENN9_9PEZI</name>
<dbReference type="InterPro" id="IPR012951">
    <property type="entry name" value="BBE"/>
</dbReference>
<dbReference type="InterPro" id="IPR016167">
    <property type="entry name" value="FAD-bd_PCMH_sub1"/>
</dbReference>
<dbReference type="InterPro" id="IPR036318">
    <property type="entry name" value="FAD-bd_PCMH-like_sf"/>
</dbReference>
<keyword evidence="7" id="KW-1185">Reference proteome</keyword>
<dbReference type="PROSITE" id="PS51387">
    <property type="entry name" value="FAD_PCMH"/>
    <property type="match status" value="1"/>
</dbReference>
<keyword evidence="2" id="KW-0285">Flavoprotein</keyword>
<sequence>MLAKTFVAAAAVGYANARAFTRQDNSFEGCVAKAVGGKTDLYSLPSGADYATSLNIYNLDHIYIPSAVAWPTCAEEVAALVKCASAAGVAVQAQSGGHSYLNFGLGGQNASLSIRLSHLDDITYDKSDKTVTFGTGNLLSNLTEKLDSVERTAAFSGIGSIGTGGHFTIGGLGPLSRIHGLAADQIEEVEVVLANGSIVTASEDENEDLFFAVRGAAWSFGIVTSIKLKTQDIVPATSYSYIVPGNSSTLASVLSAWQALIAQEDLPREFASTAYIYEGFALLTGSYYGSKEDFAKVGLSNITANASELGTILDVLDQLNVTATVNLLQTLQSTGLLEAITSLPASDILLIFNGILQILPTIETGNLTAIQQAAQTTNSTLLGAAFAFLEPATLEALFSNMTTSGALTLLSNTTTLASFGPILYELNFTSIVELVDQIDQAGFLDFLTVGGGKLSSLFSTLFTSHLPSHFYAKSLKFAHDNLPSVEATEEILNYIISNATDPGTPLWFVVFDLAGGAINEIAQDATAYWHRDALVWLQSYTVNLLGAVTDVQKDFLGGLSEKVQELVPGVDDSAYAGYVDDALDNAAKSYWGGNVEKLKEIKAKYDAKNVFKNGQSIEV</sequence>
<dbReference type="GO" id="GO:0016491">
    <property type="term" value="F:oxidoreductase activity"/>
    <property type="evidence" value="ECO:0007669"/>
    <property type="project" value="UniProtKB-KW"/>
</dbReference>
<dbReference type="Pfam" id="PF08031">
    <property type="entry name" value="BBE"/>
    <property type="match status" value="1"/>
</dbReference>
<dbReference type="PANTHER" id="PTHR42973">
    <property type="entry name" value="BINDING OXIDOREDUCTASE, PUTATIVE (AFU_ORTHOLOGUE AFUA_1G17690)-RELATED"/>
    <property type="match status" value="1"/>
</dbReference>